<accession>A0ABQ4Q339</accession>
<evidence type="ECO:0000256" key="5">
    <source>
        <dbReference type="SAM" id="SignalP"/>
    </source>
</evidence>
<name>A0ABQ4Q339_9BURK</name>
<dbReference type="InterPro" id="IPR008638">
    <property type="entry name" value="FhaB/CdiA-like_TPS"/>
</dbReference>
<dbReference type="NCBIfam" id="TIGR01901">
    <property type="entry name" value="adhes_NPXG"/>
    <property type="match status" value="1"/>
</dbReference>
<feature type="chain" id="PRO_5045400771" description="Filamentous haemagglutinin FhaB/tRNA nuclease CdiA-like TPS domain-containing protein" evidence="5">
    <location>
        <begin position="36"/>
        <end position="874"/>
    </location>
</feature>
<evidence type="ECO:0000313" key="8">
    <source>
        <dbReference type="Proteomes" id="UP000887222"/>
    </source>
</evidence>
<dbReference type="PANTHER" id="PTHR12338:SF8">
    <property type="entry name" value="HEME_HEMOPEXIN-BINDING PROTEIN"/>
    <property type="match status" value="1"/>
</dbReference>
<dbReference type="SUPFAM" id="SSF51126">
    <property type="entry name" value="Pectin lyase-like"/>
    <property type="match status" value="1"/>
</dbReference>
<dbReference type="PANTHER" id="PTHR12338">
    <property type="entry name" value="AUTOTRANSPORTER"/>
    <property type="match status" value="1"/>
</dbReference>
<organism evidence="7 8">
    <name type="scientific">Noviherbaspirillum aridicola</name>
    <dbReference type="NCBI Taxonomy" id="2849687"/>
    <lineage>
        <taxon>Bacteria</taxon>
        <taxon>Pseudomonadati</taxon>
        <taxon>Pseudomonadota</taxon>
        <taxon>Betaproteobacteria</taxon>
        <taxon>Burkholderiales</taxon>
        <taxon>Oxalobacteraceae</taxon>
        <taxon>Noviherbaspirillum</taxon>
    </lineage>
</organism>
<evidence type="ECO:0000313" key="7">
    <source>
        <dbReference type="EMBL" id="GIZ51427.1"/>
    </source>
</evidence>
<dbReference type="InterPro" id="IPR011050">
    <property type="entry name" value="Pectin_lyase_fold/virulence"/>
</dbReference>
<reference evidence="7 8" key="1">
    <citation type="journal article" date="2022" name="Int. J. Syst. Evol. Microbiol.">
        <title>Noviherbaspirillum aridicola sp. nov., isolated from an arid soil in Pakistan.</title>
        <authorList>
            <person name="Khan I.U."/>
            <person name="Saqib M."/>
            <person name="Amin A."/>
            <person name="Hussain F."/>
            <person name="Li L."/>
            <person name="Liu Y.H."/>
            <person name="Fang B.Z."/>
            <person name="Ahmed I."/>
            <person name="Li W.J."/>
        </authorList>
    </citation>
    <scope>NUCLEOTIDE SEQUENCE [LARGE SCALE GENOMIC DNA]</scope>
    <source>
        <strain evidence="7 8">NCCP-691</strain>
    </source>
</reference>
<dbReference type="InterPro" id="IPR050909">
    <property type="entry name" value="Bact_Autotransporter_VF"/>
</dbReference>
<protein>
    <recommendedName>
        <fullName evidence="6">Filamentous haemagglutinin FhaB/tRNA nuclease CdiA-like TPS domain-containing protein</fullName>
    </recommendedName>
</protein>
<feature type="domain" description="Filamentous haemagglutinin FhaB/tRNA nuclease CdiA-like TPS" evidence="6">
    <location>
        <begin position="33"/>
        <end position="144"/>
    </location>
</feature>
<proteinExistence type="predicted"/>
<dbReference type="Pfam" id="PF05860">
    <property type="entry name" value="TPS"/>
    <property type="match status" value="1"/>
</dbReference>
<dbReference type="Proteomes" id="UP000887222">
    <property type="component" value="Unassembled WGS sequence"/>
</dbReference>
<dbReference type="SMART" id="SM00912">
    <property type="entry name" value="Haemagg_act"/>
    <property type="match status" value="1"/>
</dbReference>
<comment type="caution">
    <text evidence="7">The sequence shown here is derived from an EMBL/GenBank/DDBJ whole genome shotgun (WGS) entry which is preliminary data.</text>
</comment>
<dbReference type="RefSeq" id="WP_220807593.1">
    <property type="nucleotide sequence ID" value="NZ_BPMK01000005.1"/>
</dbReference>
<keyword evidence="8" id="KW-1185">Reference proteome</keyword>
<gene>
    <name evidence="7" type="ORF">NCCP691_14410</name>
</gene>
<dbReference type="EMBL" id="BPMK01000005">
    <property type="protein sequence ID" value="GIZ51427.1"/>
    <property type="molecule type" value="Genomic_DNA"/>
</dbReference>
<evidence type="ECO:0000256" key="3">
    <source>
        <dbReference type="ARBA" id="ARBA00022729"/>
    </source>
</evidence>
<evidence type="ECO:0000256" key="1">
    <source>
        <dbReference type="ARBA" id="ARBA00004613"/>
    </source>
</evidence>
<comment type="subcellular location">
    <subcellularLocation>
        <location evidence="1">Secreted</location>
    </subcellularLocation>
</comment>
<keyword evidence="2" id="KW-0964">Secreted</keyword>
<dbReference type="InterPro" id="IPR012334">
    <property type="entry name" value="Pectin_lyas_fold"/>
</dbReference>
<evidence type="ECO:0000256" key="2">
    <source>
        <dbReference type="ARBA" id="ARBA00022525"/>
    </source>
</evidence>
<evidence type="ECO:0000256" key="4">
    <source>
        <dbReference type="SAM" id="MobiDB-lite"/>
    </source>
</evidence>
<dbReference type="Gene3D" id="2.160.20.10">
    <property type="entry name" value="Single-stranded right-handed beta-helix, Pectin lyase-like"/>
    <property type="match status" value="1"/>
</dbReference>
<evidence type="ECO:0000259" key="6">
    <source>
        <dbReference type="SMART" id="SM00912"/>
    </source>
</evidence>
<sequence length="874" mass="90473">MKTRTRASSLRKAPALRCRLLPLLIAGCFSPAAWANPQGAQVVNGQVGFQQQGGVLSVTNTPGSIINWQSFSINPGETTRFIQQSAASAVLNRVVGQDPSKILGTLQSNGKVFLINPNGILFGQGARIDVNGLIASTLNLSNEDFLRGKMNFTATGSAGAISNQGTIVTPSGGQVYLVAPNIENSGIIHSPKGDVLLAAGHTVQLVDSSNPNLQVVVSAPENQALNLGQIITEGGRTGIYGALIKQRGVVNADSAVVGENGKIVFKASRDTLLEAGSVTSATGAGKGGDIQVLGDRVGLMADARVDASGRTGGGTVLVGGDYKGGNAQVQNAKRTYVSADASIRADAVNEGDGGKVIVWGDETTRVHGSISARGGAALGNGGFIETSGGKLDIQGVRIDTRAPRGKFGQWLIDPTNIRVADTAATDPNFSYIRPADLSGAQSDVQLVAPNDIEFLSPVALVNPGIGLTADAGHDIRVRANISTSGGDVRLRTGNEGSVFIDAQINVGSGHVDFVADHLALNAMVYAKEASIRPSSNGRSITVGQANCFIEKCLSITNLHRVAAETIGIGYDPLDDYYDDNPSSALRYNNYGESPYYYDYGYAGPIHVAGITNTGRGAISDRNGVTKLIGLLTDSQVTQSGAINVDTLGVLAGGDVQLNHSGNRVSRVFGTAWDGNFTFSNLGQLSIGAPSGFDFLSDILGIWASGNITVSNVGHLIVDSNAIVWAGSGAISMIAHSPLTVNGTVLAGAGPIRLEAASSGSRTDVLTINGTVLSTEGKIDLVAGAGIVINGYVEGTEVSQKVGQTSLQSTQASETVNGVMTAVVQATRAVADMTRPDDTLFAPVDKEEKKEEKTAAADKNDGAKKNDSGKKLYCN</sequence>
<feature type="signal peptide" evidence="5">
    <location>
        <begin position="1"/>
        <end position="35"/>
    </location>
</feature>
<keyword evidence="3 5" id="KW-0732">Signal</keyword>
<feature type="region of interest" description="Disordered" evidence="4">
    <location>
        <begin position="835"/>
        <end position="874"/>
    </location>
</feature>